<sequence>MRSILLHNTDLSSILFSGKPDLPFIKRNKQLGTIFPVGIGLYDLNFLMVKALCCIKTNDVII</sequence>
<evidence type="ECO:0000313" key="1">
    <source>
        <dbReference type="EMBL" id="PCS22920.1"/>
    </source>
</evidence>
<comment type="caution">
    <text evidence="1">The sequence shown here is derived from an EMBL/GenBank/DDBJ whole genome shotgun (WGS) entry which is preliminary data.</text>
</comment>
<evidence type="ECO:0000313" key="2">
    <source>
        <dbReference type="Proteomes" id="UP000219020"/>
    </source>
</evidence>
<protein>
    <submittedName>
        <fullName evidence="1">Uncharacterized protein</fullName>
    </submittedName>
</protein>
<dbReference type="Proteomes" id="UP000219020">
    <property type="component" value="Unassembled WGS sequence"/>
</dbReference>
<dbReference type="RefSeq" id="WP_097356390.1">
    <property type="nucleotide sequence ID" value="NZ_RPGC01000005.1"/>
</dbReference>
<proteinExistence type="predicted"/>
<name>A0A2A5T469_9GAMM</name>
<dbReference type="EMBL" id="NBYY01000013">
    <property type="protein sequence ID" value="PCS22920.1"/>
    <property type="molecule type" value="Genomic_DNA"/>
</dbReference>
<gene>
    <name evidence="1" type="ORF">BTN49_1478</name>
</gene>
<dbReference type="AlphaFoldDB" id="A0A2A5T469"/>
<organism evidence="1 2">
    <name type="scientific">Candidatus Enterovibrio escicola</name>
    <dbReference type="NCBI Taxonomy" id="1927127"/>
    <lineage>
        <taxon>Bacteria</taxon>
        <taxon>Pseudomonadati</taxon>
        <taxon>Pseudomonadota</taxon>
        <taxon>Gammaproteobacteria</taxon>
        <taxon>Vibrionales</taxon>
        <taxon>Vibrionaceae</taxon>
        <taxon>Enterovibrio</taxon>
    </lineage>
</organism>
<accession>A0A2A5T469</accession>
<keyword evidence="2" id="KW-1185">Reference proteome</keyword>
<reference evidence="2" key="1">
    <citation type="submission" date="2017-04" db="EMBL/GenBank/DDBJ databases">
        <title>Genome evolution of the luminous symbionts of deep sea anglerfish.</title>
        <authorList>
            <person name="Hendry T.A."/>
        </authorList>
    </citation>
    <scope>NUCLEOTIDE SEQUENCE [LARGE SCALE GENOMIC DNA]</scope>
</reference>